<dbReference type="AlphaFoldDB" id="A0A3E4YL54"/>
<dbReference type="Proteomes" id="UP000260758">
    <property type="component" value="Unassembled WGS sequence"/>
</dbReference>
<dbReference type="EMBL" id="QSTP01000001">
    <property type="protein sequence ID" value="RGM75272.1"/>
    <property type="molecule type" value="Genomic_DNA"/>
</dbReference>
<evidence type="ECO:0000313" key="1">
    <source>
        <dbReference type="EMBL" id="RGM75272.1"/>
    </source>
</evidence>
<name>A0A3E4YL54_9FIRM</name>
<protein>
    <submittedName>
        <fullName evidence="1">Uncharacterized protein</fullName>
    </submittedName>
</protein>
<dbReference type="RefSeq" id="WP_117718030.1">
    <property type="nucleotide sequence ID" value="NZ_QSTP01000001.1"/>
</dbReference>
<accession>A0A3E4YL54</accession>
<proteinExistence type="predicted"/>
<comment type="caution">
    <text evidence="1">The sequence shown here is derived from an EMBL/GenBank/DDBJ whole genome shotgun (WGS) entry which is preliminary data.</text>
</comment>
<gene>
    <name evidence="1" type="ORF">DXB99_01705</name>
</gene>
<sequence>MFKMTQDDLNYQKELNKLSKEEVIEVCLTLHRLYANACEQLEKNEAENIYTNDMLNDMIDSLPDYL</sequence>
<reference evidence="1 2" key="1">
    <citation type="submission" date="2018-08" db="EMBL/GenBank/DDBJ databases">
        <title>A genome reference for cultivated species of the human gut microbiota.</title>
        <authorList>
            <person name="Zou Y."/>
            <person name="Xue W."/>
            <person name="Luo G."/>
        </authorList>
    </citation>
    <scope>NUCLEOTIDE SEQUENCE [LARGE SCALE GENOMIC DNA]</scope>
    <source>
        <strain evidence="1 2">OM07-13</strain>
    </source>
</reference>
<evidence type="ECO:0000313" key="2">
    <source>
        <dbReference type="Proteomes" id="UP000260758"/>
    </source>
</evidence>
<organism evidence="1 2">
    <name type="scientific">Agathobacter rectalis</name>
    <dbReference type="NCBI Taxonomy" id="39491"/>
    <lineage>
        <taxon>Bacteria</taxon>
        <taxon>Bacillati</taxon>
        <taxon>Bacillota</taxon>
        <taxon>Clostridia</taxon>
        <taxon>Lachnospirales</taxon>
        <taxon>Lachnospiraceae</taxon>
        <taxon>Agathobacter</taxon>
    </lineage>
</organism>